<dbReference type="EMBL" id="JBHSLD010000028">
    <property type="protein sequence ID" value="MFC5382551.1"/>
    <property type="molecule type" value="Genomic_DNA"/>
</dbReference>
<accession>A0ABW0GWJ6</accession>
<organism evidence="3 4">
    <name type="scientific">Aquipuribacter nitratireducens</name>
    <dbReference type="NCBI Taxonomy" id="650104"/>
    <lineage>
        <taxon>Bacteria</taxon>
        <taxon>Bacillati</taxon>
        <taxon>Actinomycetota</taxon>
        <taxon>Actinomycetes</taxon>
        <taxon>Micrococcales</taxon>
        <taxon>Intrasporangiaceae</taxon>
        <taxon>Aquipuribacter</taxon>
    </lineage>
</organism>
<keyword evidence="2" id="KW-0472">Membrane</keyword>
<keyword evidence="2" id="KW-1133">Transmembrane helix</keyword>
<dbReference type="Proteomes" id="UP001596122">
    <property type="component" value="Unassembled WGS sequence"/>
</dbReference>
<keyword evidence="2" id="KW-0812">Transmembrane</keyword>
<evidence type="ECO:0000256" key="2">
    <source>
        <dbReference type="SAM" id="Phobius"/>
    </source>
</evidence>
<proteinExistence type="predicted"/>
<evidence type="ECO:0000313" key="3">
    <source>
        <dbReference type="EMBL" id="MFC5382551.1"/>
    </source>
</evidence>
<protein>
    <submittedName>
        <fullName evidence="3">Uncharacterized protein</fullName>
    </submittedName>
</protein>
<sequence>MTQTSSEDARYAREAEYTPSGRKPFRLPKPDALSLVLFAGWVAGVLVSTVVPFLIVPPTSPDPAPSQVGYAFLATMVGVAIFVGSGLLLWRHLKSSAVLVFALVPAVSIVSGGVILTATLLAI</sequence>
<feature type="transmembrane region" description="Helical" evidence="2">
    <location>
        <begin position="68"/>
        <end position="90"/>
    </location>
</feature>
<comment type="caution">
    <text evidence="3">The sequence shown here is derived from an EMBL/GenBank/DDBJ whole genome shotgun (WGS) entry which is preliminary data.</text>
</comment>
<evidence type="ECO:0000313" key="4">
    <source>
        <dbReference type="Proteomes" id="UP001596122"/>
    </source>
</evidence>
<reference evidence="4" key="1">
    <citation type="journal article" date="2019" name="Int. J. Syst. Evol. Microbiol.">
        <title>The Global Catalogue of Microorganisms (GCM) 10K type strain sequencing project: providing services to taxonomists for standard genome sequencing and annotation.</title>
        <authorList>
            <consortium name="The Broad Institute Genomics Platform"/>
            <consortium name="The Broad Institute Genome Sequencing Center for Infectious Disease"/>
            <person name="Wu L."/>
            <person name="Ma J."/>
        </authorList>
    </citation>
    <scope>NUCLEOTIDE SEQUENCE [LARGE SCALE GENOMIC DNA]</scope>
    <source>
        <strain evidence="4">CCUG 43114</strain>
    </source>
</reference>
<evidence type="ECO:0000256" key="1">
    <source>
        <dbReference type="SAM" id="MobiDB-lite"/>
    </source>
</evidence>
<name>A0ABW0GWJ6_9MICO</name>
<dbReference type="RefSeq" id="WP_340270182.1">
    <property type="nucleotide sequence ID" value="NZ_JBBEOG010000006.1"/>
</dbReference>
<keyword evidence="4" id="KW-1185">Reference proteome</keyword>
<gene>
    <name evidence="3" type="ORF">ACFPJ6_17445</name>
</gene>
<feature type="compositionally biased region" description="Basic and acidic residues" evidence="1">
    <location>
        <begin position="7"/>
        <end position="16"/>
    </location>
</feature>
<feature type="transmembrane region" description="Helical" evidence="2">
    <location>
        <begin position="97"/>
        <end position="122"/>
    </location>
</feature>
<feature type="region of interest" description="Disordered" evidence="1">
    <location>
        <begin position="1"/>
        <end position="27"/>
    </location>
</feature>
<feature type="transmembrane region" description="Helical" evidence="2">
    <location>
        <begin position="32"/>
        <end position="56"/>
    </location>
</feature>